<gene>
    <name evidence="1" type="ORF">JJC05_01920</name>
</gene>
<proteinExistence type="predicted"/>
<reference evidence="1" key="1">
    <citation type="submission" date="2020-12" db="EMBL/GenBank/DDBJ databases">
        <title>Genome sequencing of genetic groups of Flavobacterium columnare.</title>
        <authorList>
            <person name="Waldbieser G.C."/>
            <person name="Griffin M.J."/>
            <person name="LaFrentz B.R."/>
        </authorList>
    </citation>
    <scope>NUCLEOTIDE SEQUENCE</scope>
    <source>
        <strain evidence="1">90-106</strain>
    </source>
</reference>
<organism evidence="1">
    <name type="scientific">Flavobacterium columnare</name>
    <dbReference type="NCBI Taxonomy" id="996"/>
    <lineage>
        <taxon>Bacteria</taxon>
        <taxon>Pseudomonadati</taxon>
        <taxon>Bacteroidota</taxon>
        <taxon>Flavobacteriia</taxon>
        <taxon>Flavobacteriales</taxon>
        <taxon>Flavobacteriaceae</taxon>
        <taxon>Flavobacterium</taxon>
    </lineage>
</organism>
<name>A0A8G0KX18_9FLAO</name>
<dbReference type="AlphaFoldDB" id="A0A8G0KX18"/>
<evidence type="ECO:0000313" key="1">
    <source>
        <dbReference type="EMBL" id="QYS89200.1"/>
    </source>
</evidence>
<protein>
    <submittedName>
        <fullName evidence="1">Uncharacterized protein</fullName>
    </submittedName>
</protein>
<dbReference type="Proteomes" id="UP000824721">
    <property type="component" value="Chromosome"/>
</dbReference>
<dbReference type="KEGG" id="fdv:JJC05_01920"/>
<sequence>MKSIKINITDNNIIINNIKAQFTVNKSNSKNLFGQNYIYKYYSDYLSKNYKINIQNEVDYIEVSYEDSQKYPFKDFFMEGGIAVFTNGYLILQYSDYLITFRKKSSNNNNSNNLVSLPFDYQKYTNDCYLKNNAECDKRYPQIQGNELNLVTSLINKKINKNKPYAIYHIDNGGLSFETYIIQIRDDIEEYFLNHLMINVKNNILISKQLIGIQLDGDAPEDLTYTAKTFTLNKNLSIDIFEMRFSKIYKKIESYKLNSDGSLSKI</sequence>
<accession>A0A8G0KX18</accession>
<dbReference type="EMBL" id="CP067378">
    <property type="protein sequence ID" value="QYS89200.1"/>
    <property type="molecule type" value="Genomic_DNA"/>
</dbReference>